<comment type="subcellular location">
    <subcellularLocation>
        <location evidence="1">Bacterial flagellum basal body</location>
    </subcellularLocation>
    <subcellularLocation>
        <location evidence="2">Secreted</location>
    </subcellularLocation>
</comment>
<gene>
    <name evidence="10" type="primary">flgK</name>
    <name evidence="10" type="ORF">H2509_15080</name>
</gene>
<dbReference type="EMBL" id="JACFXV010000062">
    <property type="protein sequence ID" value="MBA5778452.1"/>
    <property type="molecule type" value="Genomic_DNA"/>
</dbReference>
<organism evidence="10 11">
    <name type="scientific">Stappia albiluteola</name>
    <dbReference type="NCBI Taxonomy" id="2758565"/>
    <lineage>
        <taxon>Bacteria</taxon>
        <taxon>Pseudomonadati</taxon>
        <taxon>Pseudomonadota</taxon>
        <taxon>Alphaproteobacteria</taxon>
        <taxon>Hyphomicrobiales</taxon>
        <taxon>Stappiaceae</taxon>
        <taxon>Stappia</taxon>
    </lineage>
</organism>
<dbReference type="GO" id="GO:0009425">
    <property type="term" value="C:bacterial-type flagellum basal body"/>
    <property type="evidence" value="ECO:0007669"/>
    <property type="project" value="UniProtKB-SubCell"/>
</dbReference>
<dbReference type="GO" id="GO:0005198">
    <property type="term" value="F:structural molecule activity"/>
    <property type="evidence" value="ECO:0007669"/>
    <property type="project" value="InterPro"/>
</dbReference>
<keyword evidence="10" id="KW-0282">Flagellum</keyword>
<dbReference type="InterPro" id="IPR010930">
    <property type="entry name" value="Flg_bb/hook_C_dom"/>
</dbReference>
<evidence type="ECO:0000256" key="6">
    <source>
        <dbReference type="ARBA" id="ARBA00023143"/>
    </source>
</evidence>
<dbReference type="Pfam" id="PF06429">
    <property type="entry name" value="Flg_bbr_C"/>
    <property type="match status" value="1"/>
</dbReference>
<comment type="similarity">
    <text evidence="3">Belongs to the flagella basal body rod proteins family.</text>
</comment>
<proteinExistence type="inferred from homology"/>
<dbReference type="Pfam" id="PF00460">
    <property type="entry name" value="Flg_bb_rod"/>
    <property type="match status" value="1"/>
</dbReference>
<evidence type="ECO:0000259" key="9">
    <source>
        <dbReference type="Pfam" id="PF22638"/>
    </source>
</evidence>
<feature type="domain" description="Flagellar basal body rod protein N-terminal" evidence="7">
    <location>
        <begin position="7"/>
        <end position="37"/>
    </location>
</feature>
<keyword evidence="11" id="KW-1185">Reference proteome</keyword>
<evidence type="ECO:0000313" key="10">
    <source>
        <dbReference type="EMBL" id="MBA5778452.1"/>
    </source>
</evidence>
<evidence type="ECO:0000256" key="1">
    <source>
        <dbReference type="ARBA" id="ARBA00004117"/>
    </source>
</evidence>
<evidence type="ECO:0000259" key="7">
    <source>
        <dbReference type="Pfam" id="PF00460"/>
    </source>
</evidence>
<dbReference type="InterPro" id="IPR053927">
    <property type="entry name" value="FlgK_helical"/>
</dbReference>
<accession>A0A839AHR2</accession>
<dbReference type="GO" id="GO:0009424">
    <property type="term" value="C:bacterial-type flagellum hook"/>
    <property type="evidence" value="ECO:0007669"/>
    <property type="project" value="InterPro"/>
</dbReference>
<keyword evidence="5" id="KW-0964">Secreted</keyword>
<dbReference type="GO" id="GO:0005576">
    <property type="term" value="C:extracellular region"/>
    <property type="evidence" value="ECO:0007669"/>
    <property type="project" value="UniProtKB-SubCell"/>
</dbReference>
<dbReference type="SUPFAM" id="SSF64518">
    <property type="entry name" value="Phase 1 flagellin"/>
    <property type="match status" value="1"/>
</dbReference>
<evidence type="ECO:0000313" key="11">
    <source>
        <dbReference type="Proteomes" id="UP000541109"/>
    </source>
</evidence>
<dbReference type="InterPro" id="IPR001444">
    <property type="entry name" value="Flag_bb_rod_N"/>
</dbReference>
<dbReference type="NCBIfam" id="TIGR02492">
    <property type="entry name" value="flgK_ends"/>
    <property type="match status" value="1"/>
</dbReference>
<reference evidence="10 11" key="1">
    <citation type="submission" date="2020-07" db="EMBL/GenBank/DDBJ databases">
        <title>Stappia sp., F7233, whole genome shotgun sequencing project.</title>
        <authorList>
            <person name="Jiang S."/>
            <person name="Liu Z.W."/>
            <person name="Du Z.J."/>
        </authorList>
    </citation>
    <scope>NUCLEOTIDE SEQUENCE [LARGE SCALE GENOMIC DNA]</scope>
    <source>
        <strain evidence="10 11">F7233</strain>
    </source>
</reference>
<dbReference type="PANTHER" id="PTHR30033:SF2">
    <property type="entry name" value="FLAGELLAR HOOK PROTEIN"/>
    <property type="match status" value="1"/>
</dbReference>
<protein>
    <recommendedName>
        <fullName evidence="4">Flagellar hook-associated protein 1</fullName>
    </recommendedName>
</protein>
<name>A0A839AHR2_9HYPH</name>
<keyword evidence="10" id="KW-0969">Cilium</keyword>
<evidence type="ECO:0000256" key="3">
    <source>
        <dbReference type="ARBA" id="ARBA00009677"/>
    </source>
</evidence>
<dbReference type="Pfam" id="PF22638">
    <property type="entry name" value="FlgK_D1"/>
    <property type="match status" value="1"/>
</dbReference>
<evidence type="ECO:0000256" key="4">
    <source>
        <dbReference type="ARBA" id="ARBA00016244"/>
    </source>
</evidence>
<evidence type="ECO:0000256" key="2">
    <source>
        <dbReference type="ARBA" id="ARBA00004613"/>
    </source>
</evidence>
<comment type="caution">
    <text evidence="10">The sequence shown here is derived from an EMBL/GenBank/DDBJ whole genome shotgun (WGS) entry which is preliminary data.</text>
</comment>
<sequence length="635" mass="67963">MGLLGALNTALTGLSVNQRQLDVTASNIANADRAGYTRKTLQTSLRVDGQGRTLAVSAGSLSRLLNTEVQTQYRSSLSQQQYAQVSSDYFQYLDRLFATIDDPGSLSNTANDFSAALANLVGAPEDYPSRIGVVQQAERFASKLNSLSGQIQSQRQAIEFQLAESVDRVNTLLSNLQELDVEIIAQTAGGLSPVELLDERDRVVDELSGFLDIQVDQTENGGLRLTTTSGFRLYDVVPTRLSFDAHGSIDALSRYSKDPAQRNVGTVTLGGEPGQGLDLIGFGGLRSGSIAALIQARDVTLVDAQRQLDELAANLAQTFSTHEEPATPYVNGGVQTGYEFDLSKLAEGDSLSFSFKDLASGITKNVTLFRSDGPGAPDITKTSDPNDIYIGIDFSSGDYDTIAAAVQTALGSDPRIGNGVFAASNPDDPGPPATETSVLRLESASPGNFRIETAQSNISVDDPTQYADVFALFVDGDKGVFTGLKDGRPNIDGFASRIRVNRTIAQDPGLLVQYQPGIEAGDVSRPQAILDRFTQSDRAYTTGAKVGTRQSIYRGSITDFVTSTVAYTSNRAAQSAATSAGQDVVTNNLKTRFDEGSKVDVDQELGLLIQIQNAYQANARVLQAARELFEALLRV</sequence>
<dbReference type="Proteomes" id="UP000541109">
    <property type="component" value="Unassembled WGS sequence"/>
</dbReference>
<evidence type="ECO:0000259" key="8">
    <source>
        <dbReference type="Pfam" id="PF06429"/>
    </source>
</evidence>
<dbReference type="InterPro" id="IPR002371">
    <property type="entry name" value="FlgK"/>
</dbReference>
<dbReference type="GO" id="GO:0044780">
    <property type="term" value="P:bacterial-type flagellum assembly"/>
    <property type="evidence" value="ECO:0007669"/>
    <property type="project" value="InterPro"/>
</dbReference>
<evidence type="ECO:0000256" key="5">
    <source>
        <dbReference type="ARBA" id="ARBA00022525"/>
    </source>
</evidence>
<dbReference type="RefSeq" id="WP_182166700.1">
    <property type="nucleotide sequence ID" value="NZ_JACFXV010000062.1"/>
</dbReference>
<dbReference type="AlphaFoldDB" id="A0A839AHR2"/>
<keyword evidence="10" id="KW-0966">Cell projection</keyword>
<feature type="domain" description="Flagellar hook-associated protein FlgK helical" evidence="9">
    <location>
        <begin position="92"/>
        <end position="321"/>
    </location>
</feature>
<keyword evidence="6" id="KW-0975">Bacterial flagellum</keyword>
<feature type="domain" description="Flagellar basal-body/hook protein C-terminal" evidence="8">
    <location>
        <begin position="593"/>
        <end position="634"/>
    </location>
</feature>
<dbReference type="PANTHER" id="PTHR30033">
    <property type="entry name" value="FLAGELLAR HOOK-ASSOCIATED PROTEIN 1"/>
    <property type="match status" value="1"/>
</dbReference>